<dbReference type="InterPro" id="IPR029063">
    <property type="entry name" value="SAM-dependent_MTases_sf"/>
</dbReference>
<feature type="domain" description="Methyltransferase type 11" evidence="1">
    <location>
        <begin position="104"/>
        <end position="153"/>
    </location>
</feature>
<name>A0ABQ4UL69_9HYPH</name>
<sequence length="283" mass="31441">MIINQVLTVVRTEGAAGLLARAGSRILKPRAKSFRALRERLVGKRALEIGGPSAPFQARGIFPTYPILATVDNCNFASRTIWEGEIDAGASFRFDPARPAGRQYIAEATALPEIAGGSYDVVLSCHTIEHTANPLKALQEWRRVLQDDGLLVLIVPHKDGTFDHRRPVTSLGHLMEDFDRNTDEDDTTHVLEILRLHDLRRDPGGTTAEAFAQRSAANLEIRALHHHVFDTALVEAMVRRAGFRPLAVEARRPYHILLVAEKNGEADTSTEPMRFASPFRSDR</sequence>
<dbReference type="SUPFAM" id="SSF53335">
    <property type="entry name" value="S-adenosyl-L-methionine-dependent methyltransferases"/>
    <property type="match status" value="1"/>
</dbReference>
<evidence type="ECO:0000259" key="1">
    <source>
        <dbReference type="Pfam" id="PF08241"/>
    </source>
</evidence>
<dbReference type="InterPro" id="IPR013216">
    <property type="entry name" value="Methyltransf_11"/>
</dbReference>
<dbReference type="EMBL" id="BPRC01000038">
    <property type="protein sequence ID" value="GJE67939.1"/>
    <property type="molecule type" value="Genomic_DNA"/>
</dbReference>
<organism evidence="2 3">
    <name type="scientific">Methylorubrum aminovorans</name>
    <dbReference type="NCBI Taxonomy" id="269069"/>
    <lineage>
        <taxon>Bacteria</taxon>
        <taxon>Pseudomonadati</taxon>
        <taxon>Pseudomonadota</taxon>
        <taxon>Alphaproteobacteria</taxon>
        <taxon>Hyphomicrobiales</taxon>
        <taxon>Methylobacteriaceae</taxon>
        <taxon>Methylorubrum</taxon>
    </lineage>
</organism>
<dbReference type="CDD" id="cd02440">
    <property type="entry name" value="AdoMet_MTases"/>
    <property type="match status" value="1"/>
</dbReference>
<dbReference type="Pfam" id="PF08241">
    <property type="entry name" value="Methyltransf_11"/>
    <property type="match status" value="1"/>
</dbReference>
<evidence type="ECO:0000313" key="2">
    <source>
        <dbReference type="EMBL" id="GJE67939.1"/>
    </source>
</evidence>
<reference evidence="2" key="2">
    <citation type="submission" date="2021-08" db="EMBL/GenBank/DDBJ databases">
        <authorList>
            <person name="Tani A."/>
            <person name="Ola A."/>
            <person name="Ogura Y."/>
            <person name="Katsura K."/>
            <person name="Hayashi T."/>
        </authorList>
    </citation>
    <scope>NUCLEOTIDE SEQUENCE</scope>
    <source>
        <strain evidence="2">NBRC 15686</strain>
    </source>
</reference>
<accession>A0ABQ4UL69</accession>
<protein>
    <recommendedName>
        <fullName evidence="1">Methyltransferase type 11 domain-containing protein</fullName>
    </recommendedName>
</protein>
<comment type="caution">
    <text evidence="2">The sequence shown here is derived from an EMBL/GenBank/DDBJ whole genome shotgun (WGS) entry which is preliminary data.</text>
</comment>
<keyword evidence="3" id="KW-1185">Reference proteome</keyword>
<proteinExistence type="predicted"/>
<gene>
    <name evidence="2" type="ORF">LNAOJCKE_5174</name>
</gene>
<dbReference type="RefSeq" id="WP_284209776.1">
    <property type="nucleotide sequence ID" value="NZ_BSUX01000001.1"/>
</dbReference>
<dbReference type="Proteomes" id="UP001055039">
    <property type="component" value="Unassembled WGS sequence"/>
</dbReference>
<dbReference type="Gene3D" id="3.40.50.150">
    <property type="entry name" value="Vaccinia Virus protein VP39"/>
    <property type="match status" value="1"/>
</dbReference>
<evidence type="ECO:0000313" key="3">
    <source>
        <dbReference type="Proteomes" id="UP001055039"/>
    </source>
</evidence>
<reference evidence="2" key="1">
    <citation type="journal article" date="2021" name="Front. Microbiol.">
        <title>Comprehensive Comparative Genomics and Phenotyping of Methylobacterium Species.</title>
        <authorList>
            <person name="Alessa O."/>
            <person name="Ogura Y."/>
            <person name="Fujitani Y."/>
            <person name="Takami H."/>
            <person name="Hayashi T."/>
            <person name="Sahin N."/>
            <person name="Tani A."/>
        </authorList>
    </citation>
    <scope>NUCLEOTIDE SEQUENCE</scope>
    <source>
        <strain evidence="2">NBRC 15686</strain>
    </source>
</reference>